<dbReference type="SUPFAM" id="SSF51182">
    <property type="entry name" value="RmlC-like cupins"/>
    <property type="match status" value="1"/>
</dbReference>
<keyword evidence="2" id="KW-1185">Reference proteome</keyword>
<dbReference type="AlphaFoldDB" id="A0A1T5AWI9"/>
<dbReference type="RefSeq" id="WP_079589114.1">
    <property type="nucleotide sequence ID" value="NZ_FUYN01000002.1"/>
</dbReference>
<evidence type="ECO:0000313" key="1">
    <source>
        <dbReference type="EMBL" id="SKB38973.1"/>
    </source>
</evidence>
<dbReference type="Pfam" id="PF06249">
    <property type="entry name" value="EutQ"/>
    <property type="match status" value="1"/>
</dbReference>
<dbReference type="Gene3D" id="2.60.120.10">
    <property type="entry name" value="Jelly Rolls"/>
    <property type="match status" value="1"/>
</dbReference>
<protein>
    <submittedName>
        <fullName evidence="1">Ethanolamine utilization protein EutQ</fullName>
    </submittedName>
</protein>
<dbReference type="InterPro" id="IPR010424">
    <property type="entry name" value="EutQ"/>
</dbReference>
<gene>
    <name evidence="1" type="ORF">SAMN02745120_1209</name>
</gene>
<dbReference type="CDD" id="cd02228">
    <property type="entry name" value="cupin_EutQ"/>
    <property type="match status" value="1"/>
</dbReference>
<accession>A0A1T5AWI9</accession>
<dbReference type="InterPro" id="IPR014710">
    <property type="entry name" value="RmlC-like_jellyroll"/>
</dbReference>
<dbReference type="EMBL" id="FUYN01000002">
    <property type="protein sequence ID" value="SKB38973.1"/>
    <property type="molecule type" value="Genomic_DNA"/>
</dbReference>
<sequence length="149" mass="17103">MNLDEKVLESLVRKVVGELMAAKMPEFEKDIDPKTGIMSIKAEKVVCEKFDTGHINDKVYLKDVLSLDESPRLGCGMMEMDHSAFEWTLKYDEIDYVIDGVLEIRLKDKTIRGEKGDIIFIPKDSEIVFATPSTVRFMYVTYPANWSEQ</sequence>
<dbReference type="OrthoDB" id="3828611at2"/>
<dbReference type="InterPro" id="IPR011051">
    <property type="entry name" value="RmlC_Cupin_sf"/>
</dbReference>
<organism evidence="1 2">
    <name type="scientific">Acetoanaerobium noterae</name>
    <dbReference type="NCBI Taxonomy" id="745369"/>
    <lineage>
        <taxon>Bacteria</taxon>
        <taxon>Bacillati</taxon>
        <taxon>Bacillota</taxon>
        <taxon>Clostridia</taxon>
        <taxon>Peptostreptococcales</taxon>
        <taxon>Filifactoraceae</taxon>
        <taxon>Acetoanaerobium</taxon>
    </lineage>
</organism>
<evidence type="ECO:0000313" key="2">
    <source>
        <dbReference type="Proteomes" id="UP000243406"/>
    </source>
</evidence>
<proteinExistence type="predicted"/>
<name>A0A1T5AWI9_9FIRM</name>
<dbReference type="PANTHER" id="PTHR36169">
    <property type="entry name" value="ETHANOLAMINE UTILIZATION PROTEIN EUTQ"/>
    <property type="match status" value="1"/>
</dbReference>
<dbReference type="Proteomes" id="UP000243406">
    <property type="component" value="Unassembled WGS sequence"/>
</dbReference>
<dbReference type="PANTHER" id="PTHR36169:SF1">
    <property type="entry name" value="ACETATE KINASE EUTQ"/>
    <property type="match status" value="1"/>
</dbReference>
<reference evidence="2" key="1">
    <citation type="submission" date="2017-02" db="EMBL/GenBank/DDBJ databases">
        <authorList>
            <person name="Varghese N."/>
            <person name="Submissions S."/>
        </authorList>
    </citation>
    <scope>NUCLEOTIDE SEQUENCE [LARGE SCALE GENOMIC DNA]</scope>
    <source>
        <strain evidence="2">ATCC 35199</strain>
    </source>
</reference>